<reference evidence="10 11" key="1">
    <citation type="journal article" date="2012" name="Science">
        <title>The Paleozoic origin of enzymatic lignin decomposition reconstructed from 31 fungal genomes.</title>
        <authorList>
            <person name="Floudas D."/>
            <person name="Binder M."/>
            <person name="Riley R."/>
            <person name="Barry K."/>
            <person name="Blanchette R.A."/>
            <person name="Henrissat B."/>
            <person name="Martinez A.T."/>
            <person name="Otillar R."/>
            <person name="Spatafora J.W."/>
            <person name="Yadav J.S."/>
            <person name="Aerts A."/>
            <person name="Benoit I."/>
            <person name="Boyd A."/>
            <person name="Carlson A."/>
            <person name="Copeland A."/>
            <person name="Coutinho P.M."/>
            <person name="de Vries R.P."/>
            <person name="Ferreira P."/>
            <person name="Findley K."/>
            <person name="Foster B."/>
            <person name="Gaskell J."/>
            <person name="Glotzer D."/>
            <person name="Gorecki P."/>
            <person name="Heitman J."/>
            <person name="Hesse C."/>
            <person name="Hori C."/>
            <person name="Igarashi K."/>
            <person name="Jurgens J.A."/>
            <person name="Kallen N."/>
            <person name="Kersten P."/>
            <person name="Kohler A."/>
            <person name="Kuees U."/>
            <person name="Kumar T.K.A."/>
            <person name="Kuo A."/>
            <person name="LaButti K."/>
            <person name="Larrondo L.F."/>
            <person name="Lindquist E."/>
            <person name="Ling A."/>
            <person name="Lombard V."/>
            <person name="Lucas S."/>
            <person name="Lundell T."/>
            <person name="Martin R."/>
            <person name="McLaughlin D.J."/>
            <person name="Morgenstern I."/>
            <person name="Morin E."/>
            <person name="Murat C."/>
            <person name="Nagy L.G."/>
            <person name="Nolan M."/>
            <person name="Ohm R.A."/>
            <person name="Patyshakuliyeva A."/>
            <person name="Rokas A."/>
            <person name="Ruiz-Duenas F.J."/>
            <person name="Sabat G."/>
            <person name="Salamov A."/>
            <person name="Samejima M."/>
            <person name="Schmutz J."/>
            <person name="Slot J.C."/>
            <person name="St John F."/>
            <person name="Stenlid J."/>
            <person name="Sun H."/>
            <person name="Sun S."/>
            <person name="Syed K."/>
            <person name="Tsang A."/>
            <person name="Wiebenga A."/>
            <person name="Young D."/>
            <person name="Pisabarro A."/>
            <person name="Eastwood D.C."/>
            <person name="Martin F."/>
            <person name="Cullen D."/>
            <person name="Grigoriev I.V."/>
            <person name="Hibbett D.S."/>
        </authorList>
    </citation>
    <scope>NUCLEOTIDE SEQUENCE [LARGE SCALE GENOMIC DNA]</scope>
    <source>
        <strain evidence="10 11">DJM-731 SS1</strain>
    </source>
</reference>
<evidence type="ECO:0000256" key="4">
    <source>
        <dbReference type="ARBA" id="ARBA00022741"/>
    </source>
</evidence>
<dbReference type="InterPro" id="IPR017440">
    <property type="entry name" value="Cit_synth/succinyl-CoA_lig_AS"/>
</dbReference>
<dbReference type="InterPro" id="IPR005811">
    <property type="entry name" value="SUCC_ACL_C"/>
</dbReference>
<sequence length="335" mass="34858">MLSQSSRAVAASLRLASGRRAFSLSMARKSYEDTIVNLKIRPDTRVICQGITGKTATFHVAEALEYGTNMVGGVSPKKAGEHHLGLPVFGSVKEAVKEVKPEASVVYVPPPFAAAAILEAIENEIGLIVCITEGIPQQDEIKISQALNSQSKSRLVGPNCPGIINPLGCKMGIQPGHIHKPGKIGIVSRSGTLTYEAVNQTTLAGLGQTLCVGIGGDPFPGSKHVDVLKVFMEDDNTEGIVIIGEIGGSMEEDAAAYLEAVNKTRSLPKPVVGFIAGRTAPPGRRMGHAGAIISGGKGGAEDKVRALQRAGAIICDSPAAIGATMLKAMQDAGLH</sequence>
<feature type="active site" description="Tele-phosphohistidine intermediate" evidence="6 7">
    <location>
        <position position="288"/>
    </location>
</feature>
<dbReference type="InterPro" id="IPR033847">
    <property type="entry name" value="Citrt_syn/SCS-alpha_CS"/>
</dbReference>
<evidence type="ECO:0000313" key="10">
    <source>
        <dbReference type="EMBL" id="EJU00999.1"/>
    </source>
</evidence>
<dbReference type="SUPFAM" id="SSF51735">
    <property type="entry name" value="NAD(P)-binding Rossmann-fold domains"/>
    <property type="match status" value="1"/>
</dbReference>
<comment type="function">
    <text evidence="6">Succinyl-CoA synthetase functions in the citric acid cycle (TCA), coupling the hydrolysis of succinyl-CoA to the synthesis of ATP and thus represents the only step of substrate-level phosphorylation in the TCA. The alpha subunit of the enzyme binds the substrates coenzyme A and phosphate, while succinate binding and nucleotide specificity is provided by the beta subunit.</text>
</comment>
<comment type="pathway">
    <text evidence="1 6">Carbohydrate metabolism; tricarboxylic acid cycle; succinate from succinyl-CoA (ligase route): step 1/1.</text>
</comment>
<dbReference type="GO" id="GO:0005739">
    <property type="term" value="C:mitochondrion"/>
    <property type="evidence" value="ECO:0007669"/>
    <property type="project" value="UniProtKB-SubCell"/>
</dbReference>
<dbReference type="PROSITE" id="PS00399">
    <property type="entry name" value="SUCCINYL_COA_LIG_2"/>
    <property type="match status" value="1"/>
</dbReference>
<dbReference type="FunFam" id="3.40.50.720:FF:000002">
    <property type="entry name" value="Succinate--CoA ligase [ADP-forming] subunit alpha"/>
    <property type="match status" value="1"/>
</dbReference>
<feature type="domain" description="CoA-binding" evidence="9">
    <location>
        <begin position="39"/>
        <end position="135"/>
    </location>
</feature>
<keyword evidence="6" id="KW-0496">Mitochondrion</keyword>
<keyword evidence="2 6" id="KW-0816">Tricarboxylic acid cycle</keyword>
<dbReference type="RefSeq" id="XP_040627896.1">
    <property type="nucleotide sequence ID" value="XM_040772968.1"/>
</dbReference>
<dbReference type="InterPro" id="IPR005810">
    <property type="entry name" value="CoA_lig_alpha"/>
</dbReference>
<dbReference type="OrthoDB" id="1664372at2759"/>
<dbReference type="HOGENOM" id="CLU_052104_1_0_1"/>
<dbReference type="NCBIfam" id="TIGR01019">
    <property type="entry name" value="sucCoAalpha"/>
    <property type="match status" value="1"/>
</dbReference>
<dbReference type="PRINTS" id="PR01798">
    <property type="entry name" value="SCOASYNTHASE"/>
</dbReference>
<protein>
    <recommendedName>
        <fullName evidence="6">Succinate--CoA ligase [ADP-forming] subunit alpha, mitochondrial</fullName>
        <ecNumber evidence="6">6.2.1.5</ecNumber>
    </recommendedName>
    <alternativeName>
        <fullName evidence="6">Succinyl-CoA synthetase subunit alpha</fullName>
        <shortName evidence="6">SCS-alpha</shortName>
    </alternativeName>
</protein>
<dbReference type="OMA" id="VIICITE"/>
<gene>
    <name evidence="10" type="ORF">DACRYDRAFT_22827</name>
</gene>
<evidence type="ECO:0000256" key="5">
    <source>
        <dbReference type="ARBA" id="ARBA00061754"/>
    </source>
</evidence>
<comment type="subcellular location">
    <subcellularLocation>
        <location evidence="6">Mitochondrion</location>
    </subcellularLocation>
</comment>
<dbReference type="GO" id="GO:0000166">
    <property type="term" value="F:nucleotide binding"/>
    <property type="evidence" value="ECO:0007669"/>
    <property type="project" value="UniProtKB-KW"/>
</dbReference>
<dbReference type="PIRSF" id="PIRSF001553">
    <property type="entry name" value="SucCS_alpha"/>
    <property type="match status" value="1"/>
</dbReference>
<dbReference type="Pfam" id="PF02629">
    <property type="entry name" value="CoA_binding"/>
    <property type="match status" value="1"/>
</dbReference>
<proteinExistence type="inferred from homology"/>
<dbReference type="UniPathway" id="UPA00223">
    <property type="reaction ID" value="UER00999"/>
</dbReference>
<name>M5FX45_DACPD</name>
<dbReference type="STRING" id="1858805.M5FX45"/>
<dbReference type="AlphaFoldDB" id="M5FX45"/>
<dbReference type="GeneID" id="63688030"/>
<evidence type="ECO:0000256" key="8">
    <source>
        <dbReference type="RuleBase" id="RU000677"/>
    </source>
</evidence>
<dbReference type="PANTHER" id="PTHR11117:SF2">
    <property type="entry name" value="SUCCINATE--COA LIGASE [ADP_GDP-FORMING] SUBUNIT ALPHA, MITOCHONDRIAL"/>
    <property type="match status" value="1"/>
</dbReference>
<feature type="binding site" evidence="6">
    <location>
        <position position="78"/>
    </location>
    <ligand>
        <name>CoA</name>
        <dbReference type="ChEBI" id="CHEBI:57287"/>
    </ligand>
</feature>
<comment type="similarity">
    <text evidence="6 8">Belongs to the succinate/malate CoA ligase alpha subunit family.</text>
</comment>
<evidence type="ECO:0000256" key="7">
    <source>
        <dbReference type="PIRSR" id="PIRSR001553-1"/>
    </source>
</evidence>
<organism evidence="10 11">
    <name type="scientific">Dacryopinax primogenitus (strain DJM 731)</name>
    <name type="common">Brown rot fungus</name>
    <dbReference type="NCBI Taxonomy" id="1858805"/>
    <lineage>
        <taxon>Eukaryota</taxon>
        <taxon>Fungi</taxon>
        <taxon>Dikarya</taxon>
        <taxon>Basidiomycota</taxon>
        <taxon>Agaricomycotina</taxon>
        <taxon>Dacrymycetes</taxon>
        <taxon>Dacrymycetales</taxon>
        <taxon>Dacrymycetaceae</taxon>
        <taxon>Dacryopinax</taxon>
    </lineage>
</organism>
<dbReference type="Gene3D" id="3.40.50.720">
    <property type="entry name" value="NAD(P)-binding Rossmann-like Domain"/>
    <property type="match status" value="1"/>
</dbReference>
<dbReference type="NCBIfam" id="NF004230">
    <property type="entry name" value="PRK05678.1"/>
    <property type="match status" value="1"/>
</dbReference>
<dbReference type="EMBL" id="JH795865">
    <property type="protein sequence ID" value="EJU00999.1"/>
    <property type="molecule type" value="Genomic_DNA"/>
</dbReference>
<dbReference type="PROSITE" id="PS01216">
    <property type="entry name" value="SUCCINYL_COA_LIG_1"/>
    <property type="match status" value="1"/>
</dbReference>
<dbReference type="GO" id="GO:0006099">
    <property type="term" value="P:tricarboxylic acid cycle"/>
    <property type="evidence" value="ECO:0007669"/>
    <property type="project" value="UniProtKB-UniRule"/>
</dbReference>
<keyword evidence="4 6" id="KW-0547">Nucleotide-binding</keyword>
<feature type="binding site" evidence="6">
    <location>
        <position position="195"/>
    </location>
    <ligand>
        <name>substrate</name>
        <note>ligand shared with subunit beta</note>
    </ligand>
</feature>
<evidence type="ECO:0000256" key="6">
    <source>
        <dbReference type="HAMAP-Rule" id="MF_03222"/>
    </source>
</evidence>
<keyword evidence="3 6" id="KW-0436">Ligase</keyword>
<dbReference type="InterPro" id="IPR003781">
    <property type="entry name" value="CoA-bd"/>
</dbReference>
<evidence type="ECO:0000256" key="1">
    <source>
        <dbReference type="ARBA" id="ARBA00005064"/>
    </source>
</evidence>
<comment type="catalytic activity">
    <reaction evidence="6">
        <text>succinate + ATP + CoA = succinyl-CoA + ADP + phosphate</text>
        <dbReference type="Rhea" id="RHEA:17661"/>
        <dbReference type="ChEBI" id="CHEBI:30031"/>
        <dbReference type="ChEBI" id="CHEBI:30616"/>
        <dbReference type="ChEBI" id="CHEBI:43474"/>
        <dbReference type="ChEBI" id="CHEBI:57287"/>
        <dbReference type="ChEBI" id="CHEBI:57292"/>
        <dbReference type="ChEBI" id="CHEBI:456216"/>
        <dbReference type="EC" id="6.2.1.5"/>
    </reaction>
</comment>
<dbReference type="FunFam" id="3.40.50.261:FF:000005">
    <property type="entry name" value="Succinate--CoA ligase [ADP-forming] subunit alpha, mitochondrial"/>
    <property type="match status" value="1"/>
</dbReference>
<dbReference type="HAMAP" id="MF_01988">
    <property type="entry name" value="Succ_CoA_alpha"/>
    <property type="match status" value="1"/>
</dbReference>
<dbReference type="Pfam" id="PF00549">
    <property type="entry name" value="Ligase_CoA"/>
    <property type="match status" value="1"/>
</dbReference>
<comment type="subunit">
    <text evidence="5">Heterodimer of an alpha and a beta subunit. Different beta subunits determine nucleotide specificity. Together with the ATP-specific beta subunit SUCLA2, forms an ADP-forming succinyl-CoA synthetase (A-SCS). Together with the GTP-specific beta subunit SUCLG2 forms a GDP-forming succinyl-CoA synthetase (G-SCS).</text>
</comment>
<evidence type="ECO:0000256" key="2">
    <source>
        <dbReference type="ARBA" id="ARBA00022532"/>
    </source>
</evidence>
<dbReference type="EC" id="6.2.1.5" evidence="6"/>
<dbReference type="Proteomes" id="UP000030653">
    <property type="component" value="Unassembled WGS sequence"/>
</dbReference>
<dbReference type="SUPFAM" id="SSF52210">
    <property type="entry name" value="Succinyl-CoA synthetase domains"/>
    <property type="match status" value="1"/>
</dbReference>
<keyword evidence="11" id="KW-1185">Reference proteome</keyword>
<accession>M5FX45</accession>
<evidence type="ECO:0000313" key="11">
    <source>
        <dbReference type="Proteomes" id="UP000030653"/>
    </source>
</evidence>
<dbReference type="InterPro" id="IPR016102">
    <property type="entry name" value="Succinyl-CoA_synth-like"/>
</dbReference>
<dbReference type="GO" id="GO:0004776">
    <property type="term" value="F:succinate-CoA ligase (GDP-forming) activity"/>
    <property type="evidence" value="ECO:0007669"/>
    <property type="project" value="TreeGrafter"/>
</dbReference>
<evidence type="ECO:0000256" key="3">
    <source>
        <dbReference type="ARBA" id="ARBA00022598"/>
    </source>
</evidence>
<dbReference type="PANTHER" id="PTHR11117">
    <property type="entry name" value="SUCCINYL-COA LIGASE SUBUNIT ALPHA"/>
    <property type="match status" value="1"/>
</dbReference>
<feature type="binding site" evidence="6">
    <location>
        <begin position="131"/>
        <end position="133"/>
    </location>
    <ligand>
        <name>CoA</name>
        <dbReference type="ChEBI" id="CHEBI:57287"/>
    </ligand>
</feature>
<evidence type="ECO:0000259" key="9">
    <source>
        <dbReference type="SMART" id="SM00881"/>
    </source>
</evidence>
<dbReference type="InterPro" id="IPR036291">
    <property type="entry name" value="NAD(P)-bd_dom_sf"/>
</dbReference>
<dbReference type="Gene3D" id="3.40.50.261">
    <property type="entry name" value="Succinyl-CoA synthetase domains"/>
    <property type="match status" value="1"/>
</dbReference>
<dbReference type="GO" id="GO:0009361">
    <property type="term" value="C:succinate-CoA ligase complex (ADP-forming)"/>
    <property type="evidence" value="ECO:0007669"/>
    <property type="project" value="TreeGrafter"/>
</dbReference>
<dbReference type="SMART" id="SM00881">
    <property type="entry name" value="CoA_binding"/>
    <property type="match status" value="1"/>
</dbReference>
<feature type="binding site" evidence="6">
    <location>
        <begin position="52"/>
        <end position="55"/>
    </location>
    <ligand>
        <name>CoA</name>
        <dbReference type="ChEBI" id="CHEBI:57287"/>
    </ligand>
</feature>
<dbReference type="GO" id="GO:0004775">
    <property type="term" value="F:succinate-CoA ligase (ADP-forming) activity"/>
    <property type="evidence" value="ECO:0007669"/>
    <property type="project" value="UniProtKB-UniRule"/>
</dbReference>